<accession>A0A7Z9DVU7</accession>
<dbReference type="Proteomes" id="UP000182190">
    <property type="component" value="Unassembled WGS sequence"/>
</dbReference>
<reference evidence="2" key="1">
    <citation type="submission" date="2019-10" db="EMBL/GenBank/DDBJ databases">
        <authorList>
            <consortium name="Genoscope - CEA"/>
            <person name="William W."/>
        </authorList>
    </citation>
    <scope>NUCLEOTIDE SEQUENCE [LARGE SCALE GENOMIC DNA]</scope>
    <source>
        <strain evidence="2">BBR_PRJEB10994</strain>
    </source>
</reference>
<dbReference type="PANTHER" id="PTHR43581">
    <property type="entry name" value="ATP/GTP PHOSPHATASE"/>
    <property type="match status" value="1"/>
</dbReference>
<dbReference type="EMBL" id="CZCS02000005">
    <property type="protein sequence ID" value="VXD10918.1"/>
    <property type="molecule type" value="Genomic_DNA"/>
</dbReference>
<proteinExistence type="predicted"/>
<protein>
    <recommendedName>
        <fullName evidence="1">Endonuclease GajA/Old nuclease/RecF-like AAA domain-containing protein</fullName>
    </recommendedName>
</protein>
<name>A0A7Z9DVU7_9CYAN</name>
<dbReference type="PANTHER" id="PTHR43581:SF4">
    <property type="entry name" value="ATP_GTP PHOSPHATASE"/>
    <property type="match status" value="1"/>
</dbReference>
<dbReference type="InterPro" id="IPR051396">
    <property type="entry name" value="Bact_Antivir_Def_Nuclease"/>
</dbReference>
<dbReference type="InterPro" id="IPR027417">
    <property type="entry name" value="P-loop_NTPase"/>
</dbReference>
<sequence>MLRTVKIDKFRGFPSFELQNLGRLNLLVGTNNSGKTSILEAIQLLCSRSNLEPLIETMRKRGEYFVAEDIRRPRRELDIRHLFYNHEIEPGSQFSVSGVNANISESFTASIKLQIPRRDGLHTDAADQLTIFENEDFDGRLDDRVLEFTIKWMYGENEEIWDRPLSINGGLDDEYIRRFRAIGIAKKNQIKTQFINSSALTAQKMIELFEEIVLTPEENLLQEALQIVDPNIERIASVSSKNMRLESRLRLESRDGFVVRLRGQEQRVPIGSMGDGIWRMLGLALATVGAADGVLFVDEIDTGLHFSTMSDMWRLIWGAAKRLNVQVFATTHSSDCWTSLASLASQEDTEENGITIQRIERDKSASIVFNEREIVIAANRGIEVR</sequence>
<dbReference type="Gene3D" id="3.40.50.300">
    <property type="entry name" value="P-loop containing nucleotide triphosphate hydrolases"/>
    <property type="match status" value="1"/>
</dbReference>
<evidence type="ECO:0000313" key="2">
    <source>
        <dbReference type="EMBL" id="VXD10918.1"/>
    </source>
</evidence>
<evidence type="ECO:0000313" key="3">
    <source>
        <dbReference type="Proteomes" id="UP000182190"/>
    </source>
</evidence>
<keyword evidence="3" id="KW-1185">Reference proteome</keyword>
<organism evidence="2 3">
    <name type="scientific">Planktothrix paucivesiculata PCC 9631</name>
    <dbReference type="NCBI Taxonomy" id="671071"/>
    <lineage>
        <taxon>Bacteria</taxon>
        <taxon>Bacillati</taxon>
        <taxon>Cyanobacteriota</taxon>
        <taxon>Cyanophyceae</taxon>
        <taxon>Oscillatoriophycideae</taxon>
        <taxon>Oscillatoriales</taxon>
        <taxon>Microcoleaceae</taxon>
        <taxon>Planktothrix</taxon>
    </lineage>
</organism>
<dbReference type="AlphaFoldDB" id="A0A7Z9DVU7"/>
<evidence type="ECO:0000259" key="1">
    <source>
        <dbReference type="Pfam" id="PF13175"/>
    </source>
</evidence>
<dbReference type="SUPFAM" id="SSF52540">
    <property type="entry name" value="P-loop containing nucleoside triphosphate hydrolases"/>
    <property type="match status" value="1"/>
</dbReference>
<dbReference type="Pfam" id="PF13175">
    <property type="entry name" value="AAA_15"/>
    <property type="match status" value="1"/>
</dbReference>
<gene>
    <name evidence="2" type="ORF">PL9631_1020011</name>
</gene>
<dbReference type="OrthoDB" id="9801813at2"/>
<feature type="domain" description="Endonuclease GajA/Old nuclease/RecF-like AAA" evidence="1">
    <location>
        <begin position="1"/>
        <end position="335"/>
    </location>
</feature>
<comment type="caution">
    <text evidence="2">The sequence shown here is derived from an EMBL/GenBank/DDBJ whole genome shotgun (WGS) entry which is preliminary data.</text>
</comment>
<dbReference type="InterPro" id="IPR041685">
    <property type="entry name" value="AAA_GajA/Old/RecF-like"/>
</dbReference>